<feature type="transmembrane region" description="Helical" evidence="7">
    <location>
        <begin position="50"/>
        <end position="69"/>
    </location>
</feature>
<comment type="similarity">
    <text evidence="6">Belongs to the exbB/tolQ family.</text>
</comment>
<dbReference type="Pfam" id="PF01618">
    <property type="entry name" value="MotA_ExbB"/>
    <property type="match status" value="1"/>
</dbReference>
<dbReference type="RefSeq" id="WP_009135899.1">
    <property type="nucleotide sequence ID" value="NZ_JH594596.1"/>
</dbReference>
<reference evidence="9 10" key="1">
    <citation type="submission" date="2012-01" db="EMBL/GenBank/DDBJ databases">
        <title>The Genome Sequence of Odoribacter laneus YIT 12061.</title>
        <authorList>
            <consortium name="The Broad Institute Genome Sequencing Platform"/>
            <person name="Earl A."/>
            <person name="Ward D."/>
            <person name="Feldgarden M."/>
            <person name="Gevers D."/>
            <person name="Morotomi M."/>
            <person name="Young S.K."/>
            <person name="Zeng Q."/>
            <person name="Gargeya S."/>
            <person name="Fitzgerald M."/>
            <person name="Haas B."/>
            <person name="Abouelleil A."/>
            <person name="Alvarado L."/>
            <person name="Arachchi H.M."/>
            <person name="Berlin A."/>
            <person name="Chapman S.B."/>
            <person name="Gearin G."/>
            <person name="Goldberg J."/>
            <person name="Griggs A."/>
            <person name="Gujja S."/>
            <person name="Hansen M."/>
            <person name="Heiman D."/>
            <person name="Howarth C."/>
            <person name="Larimer J."/>
            <person name="Lui A."/>
            <person name="MacDonald P.J.P."/>
            <person name="McCowen C."/>
            <person name="Montmayeur A."/>
            <person name="Murphy C."/>
            <person name="Neiman D."/>
            <person name="Pearson M."/>
            <person name="Priest M."/>
            <person name="Roberts A."/>
            <person name="Saif S."/>
            <person name="Shea T."/>
            <person name="Sisk P."/>
            <person name="Stolte C."/>
            <person name="Sykes S."/>
            <person name="Wortman J."/>
            <person name="Nusbaum C."/>
            <person name="Birren B."/>
        </authorList>
    </citation>
    <scope>NUCLEOTIDE SEQUENCE [LARGE SCALE GENOMIC DNA]</scope>
    <source>
        <strain evidence="9 10">YIT 12061</strain>
    </source>
</reference>
<dbReference type="PANTHER" id="PTHR30625:SF11">
    <property type="entry name" value="MOTA_TOLQ_EXBB PROTON CHANNEL DOMAIN-CONTAINING PROTEIN"/>
    <property type="match status" value="1"/>
</dbReference>
<evidence type="ECO:0000256" key="4">
    <source>
        <dbReference type="ARBA" id="ARBA00022989"/>
    </source>
</evidence>
<keyword evidence="3 7" id="KW-0812">Transmembrane</keyword>
<dbReference type="InterPro" id="IPR002898">
    <property type="entry name" value="MotA_ExbB_proton_chnl"/>
</dbReference>
<dbReference type="HOGENOM" id="CLU_096065_0_0_10"/>
<feature type="transmembrane region" description="Helical" evidence="7">
    <location>
        <begin position="199"/>
        <end position="221"/>
    </location>
</feature>
<dbReference type="Proteomes" id="UP000004892">
    <property type="component" value="Unassembled WGS sequence"/>
</dbReference>
<gene>
    <name evidence="9" type="ORF">HMPREF9449_00751</name>
</gene>
<dbReference type="eggNOG" id="COG1291">
    <property type="taxonomic scope" value="Bacteria"/>
</dbReference>
<evidence type="ECO:0000256" key="7">
    <source>
        <dbReference type="SAM" id="Phobius"/>
    </source>
</evidence>
<dbReference type="PANTHER" id="PTHR30625">
    <property type="entry name" value="PROTEIN TOLQ"/>
    <property type="match status" value="1"/>
</dbReference>
<evidence type="ECO:0000256" key="3">
    <source>
        <dbReference type="ARBA" id="ARBA00022692"/>
    </source>
</evidence>
<dbReference type="GO" id="GO:0017038">
    <property type="term" value="P:protein import"/>
    <property type="evidence" value="ECO:0007669"/>
    <property type="project" value="TreeGrafter"/>
</dbReference>
<dbReference type="STRING" id="742817.HMPREF9449_00751"/>
<keyword evidence="2" id="KW-1003">Cell membrane</keyword>
<evidence type="ECO:0000259" key="8">
    <source>
        <dbReference type="Pfam" id="PF01618"/>
    </source>
</evidence>
<keyword evidence="6" id="KW-0813">Transport</keyword>
<keyword evidence="5 7" id="KW-0472">Membrane</keyword>
<feature type="transmembrane region" description="Helical" evidence="7">
    <location>
        <begin position="157"/>
        <end position="179"/>
    </location>
</feature>
<dbReference type="EMBL" id="ADMC01000008">
    <property type="protein sequence ID" value="EHP49965.1"/>
    <property type="molecule type" value="Genomic_DNA"/>
</dbReference>
<evidence type="ECO:0000256" key="1">
    <source>
        <dbReference type="ARBA" id="ARBA00004651"/>
    </source>
</evidence>
<accession>H1DER5</accession>
<dbReference type="AlphaFoldDB" id="H1DER5"/>
<sequence length="249" mass="27992">MKDLMNHRAVRLLVSVVLTFLFMGILVVCTSDKDPNRILVMLGGTMPEGLIQGFTYFLFFFGMCEVAWISGRITHENDAFSAHLLPEKENWVLSADDVSQLKLNMQSMERSQKFYMTDLIKKACTKYRLSKSSSEVLDLVDAQVRIYQEEMESEQSFISYVAWAIPSVGFIGTVIGIAASLGYAGAVSTPEGITKVTDMLSVAFDTTLVALALSIILMFGIHNLRKRQDSLFAHINAYLIENLINRFYK</sequence>
<name>H1DER5_9BACT</name>
<keyword evidence="6" id="KW-0653">Protein transport</keyword>
<keyword evidence="10" id="KW-1185">Reference proteome</keyword>
<feature type="domain" description="MotA/TolQ/ExbB proton channel" evidence="8">
    <location>
        <begin position="118"/>
        <end position="234"/>
    </location>
</feature>
<dbReference type="GeneID" id="98068375"/>
<dbReference type="GO" id="GO:0005886">
    <property type="term" value="C:plasma membrane"/>
    <property type="evidence" value="ECO:0007669"/>
    <property type="project" value="UniProtKB-SubCell"/>
</dbReference>
<comment type="caution">
    <text evidence="9">The sequence shown here is derived from an EMBL/GenBank/DDBJ whole genome shotgun (WGS) entry which is preliminary data.</text>
</comment>
<feature type="transmembrane region" description="Helical" evidence="7">
    <location>
        <begin position="12"/>
        <end position="30"/>
    </location>
</feature>
<proteinExistence type="inferred from homology"/>
<evidence type="ECO:0000256" key="5">
    <source>
        <dbReference type="ARBA" id="ARBA00023136"/>
    </source>
</evidence>
<dbReference type="PATRIC" id="fig|742817.3.peg.803"/>
<keyword evidence="4 7" id="KW-1133">Transmembrane helix</keyword>
<evidence type="ECO:0000256" key="2">
    <source>
        <dbReference type="ARBA" id="ARBA00022475"/>
    </source>
</evidence>
<comment type="subcellular location">
    <subcellularLocation>
        <location evidence="1">Cell membrane</location>
        <topology evidence="1">Multi-pass membrane protein</topology>
    </subcellularLocation>
    <subcellularLocation>
        <location evidence="6">Membrane</location>
        <topology evidence="6">Multi-pass membrane protein</topology>
    </subcellularLocation>
</comment>
<evidence type="ECO:0000256" key="6">
    <source>
        <dbReference type="RuleBase" id="RU004057"/>
    </source>
</evidence>
<protein>
    <recommendedName>
        <fullName evidence="8">MotA/TolQ/ExbB proton channel domain-containing protein</fullName>
    </recommendedName>
</protein>
<evidence type="ECO:0000313" key="9">
    <source>
        <dbReference type="EMBL" id="EHP49965.1"/>
    </source>
</evidence>
<dbReference type="InterPro" id="IPR050790">
    <property type="entry name" value="ExbB/TolQ_transport"/>
</dbReference>
<organism evidence="9 10">
    <name type="scientific">Odoribacter laneus YIT 12061</name>
    <dbReference type="NCBI Taxonomy" id="742817"/>
    <lineage>
        <taxon>Bacteria</taxon>
        <taxon>Pseudomonadati</taxon>
        <taxon>Bacteroidota</taxon>
        <taxon>Bacteroidia</taxon>
        <taxon>Bacteroidales</taxon>
        <taxon>Odoribacteraceae</taxon>
        <taxon>Odoribacter</taxon>
    </lineage>
</organism>
<evidence type="ECO:0000313" key="10">
    <source>
        <dbReference type="Proteomes" id="UP000004892"/>
    </source>
</evidence>